<dbReference type="Proteomes" id="UP000664132">
    <property type="component" value="Unassembled WGS sequence"/>
</dbReference>
<feature type="compositionally biased region" description="Basic and acidic residues" evidence="1">
    <location>
        <begin position="99"/>
        <end position="115"/>
    </location>
</feature>
<evidence type="ECO:0000313" key="4">
    <source>
        <dbReference type="Proteomes" id="UP000664132"/>
    </source>
</evidence>
<name>A0A8H7W4A3_9HELO</name>
<dbReference type="Pfam" id="PF24855">
    <property type="entry name" value="DUF7729"/>
    <property type="match status" value="1"/>
</dbReference>
<reference evidence="3" key="1">
    <citation type="submission" date="2021-02" db="EMBL/GenBank/DDBJ databases">
        <title>Genome sequence Cadophora malorum strain M34.</title>
        <authorList>
            <person name="Stefanovic E."/>
            <person name="Vu D."/>
            <person name="Scully C."/>
            <person name="Dijksterhuis J."/>
            <person name="Roader J."/>
            <person name="Houbraken J."/>
        </authorList>
    </citation>
    <scope>NUCLEOTIDE SEQUENCE</scope>
    <source>
        <strain evidence="3">M34</strain>
    </source>
</reference>
<proteinExistence type="predicted"/>
<feature type="compositionally biased region" description="Low complexity" evidence="1">
    <location>
        <begin position="119"/>
        <end position="142"/>
    </location>
</feature>
<gene>
    <name evidence="3" type="ORF">IFR04_010183</name>
</gene>
<feature type="region of interest" description="Disordered" evidence="1">
    <location>
        <begin position="1"/>
        <end position="22"/>
    </location>
</feature>
<organism evidence="3 4">
    <name type="scientific">Cadophora malorum</name>
    <dbReference type="NCBI Taxonomy" id="108018"/>
    <lineage>
        <taxon>Eukaryota</taxon>
        <taxon>Fungi</taxon>
        <taxon>Dikarya</taxon>
        <taxon>Ascomycota</taxon>
        <taxon>Pezizomycotina</taxon>
        <taxon>Leotiomycetes</taxon>
        <taxon>Helotiales</taxon>
        <taxon>Ploettnerulaceae</taxon>
        <taxon>Cadophora</taxon>
    </lineage>
</organism>
<dbReference type="PANTHER" id="PTHR39460:SF1">
    <property type="entry name" value="C6 TRANSCRIPTION FACTOR"/>
    <property type="match status" value="1"/>
</dbReference>
<accession>A0A8H7W4A3</accession>
<dbReference type="InterPro" id="IPR056146">
    <property type="entry name" value="DUF7729"/>
</dbReference>
<evidence type="ECO:0000313" key="3">
    <source>
        <dbReference type="EMBL" id="KAG4416665.1"/>
    </source>
</evidence>
<feature type="compositionally biased region" description="Polar residues" evidence="1">
    <location>
        <begin position="1"/>
        <end position="13"/>
    </location>
</feature>
<keyword evidence="4" id="KW-1185">Reference proteome</keyword>
<protein>
    <recommendedName>
        <fullName evidence="2">DUF7729 domain-containing protein</fullName>
    </recommendedName>
</protein>
<sequence length="397" mass="41894">MQQPSHHPTTPTRTAKHCRHRAVKPQTSSQQLFLLLIFLTCCISLSSASPTLYIDEQLVEGQEIEGRSAALEPLGSTFARLARSGTILVDRSPPPKPNGHGEDLEAADLRRRAEETDSESSSSIISTSTRKSSSSSTLAPTSTSSGILAAETTSAQPLPTPFDVGFNNNITANCASFMTSMLSNNTFKQCLPFSLLLQNSNSFFQASKSLVRITQTLDYSCSADSTLCASVLSSFATNITTPSACAEDLSLENPLVQQALLGLKAYKPLYTASCLRNPETSAYCFADAITNASNPTDSYIYFLPLNTSLVGGSQPTCDSCLQNTMAVFEAASSDRSGALASTYVSAASQVNVNCGPGFVNASLAEAVDSAAVSNLHAHPAGSMGLVALVAVCITWLL</sequence>
<feature type="domain" description="DUF7729" evidence="2">
    <location>
        <begin position="157"/>
        <end position="362"/>
    </location>
</feature>
<feature type="region of interest" description="Disordered" evidence="1">
    <location>
        <begin position="85"/>
        <end position="142"/>
    </location>
</feature>
<dbReference type="OrthoDB" id="2564812at2759"/>
<comment type="caution">
    <text evidence="3">The sequence shown here is derived from an EMBL/GenBank/DDBJ whole genome shotgun (WGS) entry which is preliminary data.</text>
</comment>
<dbReference type="AlphaFoldDB" id="A0A8H7W4A3"/>
<evidence type="ECO:0000256" key="1">
    <source>
        <dbReference type="SAM" id="MobiDB-lite"/>
    </source>
</evidence>
<dbReference type="PANTHER" id="PTHR39460">
    <property type="entry name" value="EXPRESSED PROTEIN"/>
    <property type="match status" value="1"/>
</dbReference>
<dbReference type="EMBL" id="JAFJYH010000178">
    <property type="protein sequence ID" value="KAG4416665.1"/>
    <property type="molecule type" value="Genomic_DNA"/>
</dbReference>
<evidence type="ECO:0000259" key="2">
    <source>
        <dbReference type="Pfam" id="PF24855"/>
    </source>
</evidence>